<name>A0ABD5V772_9EURY</name>
<dbReference type="Proteomes" id="UP001596395">
    <property type="component" value="Unassembled WGS sequence"/>
</dbReference>
<dbReference type="EMBL" id="JBHSXN010000001">
    <property type="protein sequence ID" value="MFC6951277.1"/>
    <property type="molecule type" value="Genomic_DNA"/>
</dbReference>
<sequence length="151" mass="16242">MTSRRQLLTTAGSAVACGLAGCLSSNNRDEWLNVAGYIARNETQRTRTFELGVTDGGKPVPYSKTVQIDANNQQTIVGGTDTRSDYLVAAKAADTDVVADAKELIDDHAPWVVPKFTLETSSKLAVTGTGYEEYPREMFETTAATTATDDD</sequence>
<dbReference type="AlphaFoldDB" id="A0ABD5V772"/>
<evidence type="ECO:0000313" key="1">
    <source>
        <dbReference type="EMBL" id="MFC6951277.1"/>
    </source>
</evidence>
<accession>A0ABD5V772</accession>
<organism evidence="1 2">
    <name type="scientific">Halorubellus litoreus</name>
    <dbReference type="NCBI Taxonomy" id="755308"/>
    <lineage>
        <taxon>Archaea</taxon>
        <taxon>Methanobacteriati</taxon>
        <taxon>Methanobacteriota</taxon>
        <taxon>Stenosarchaea group</taxon>
        <taxon>Halobacteria</taxon>
        <taxon>Halobacteriales</taxon>
        <taxon>Halorubellaceae</taxon>
        <taxon>Halorubellus</taxon>
    </lineage>
</organism>
<proteinExistence type="predicted"/>
<dbReference type="PROSITE" id="PS51257">
    <property type="entry name" value="PROKAR_LIPOPROTEIN"/>
    <property type="match status" value="1"/>
</dbReference>
<reference evidence="1 2" key="1">
    <citation type="journal article" date="2019" name="Int. J. Syst. Evol. Microbiol.">
        <title>The Global Catalogue of Microorganisms (GCM) 10K type strain sequencing project: providing services to taxonomists for standard genome sequencing and annotation.</title>
        <authorList>
            <consortium name="The Broad Institute Genomics Platform"/>
            <consortium name="The Broad Institute Genome Sequencing Center for Infectious Disease"/>
            <person name="Wu L."/>
            <person name="Ma J."/>
        </authorList>
    </citation>
    <scope>NUCLEOTIDE SEQUENCE [LARGE SCALE GENOMIC DNA]</scope>
    <source>
        <strain evidence="1 2">GX26</strain>
    </source>
</reference>
<evidence type="ECO:0000313" key="2">
    <source>
        <dbReference type="Proteomes" id="UP001596395"/>
    </source>
</evidence>
<evidence type="ECO:0008006" key="3">
    <source>
        <dbReference type="Google" id="ProtNLM"/>
    </source>
</evidence>
<comment type="caution">
    <text evidence="1">The sequence shown here is derived from an EMBL/GenBank/DDBJ whole genome shotgun (WGS) entry which is preliminary data.</text>
</comment>
<keyword evidence="2" id="KW-1185">Reference proteome</keyword>
<protein>
    <recommendedName>
        <fullName evidence="3">Tat (Twin-arginine translocation) pathway signal sequence</fullName>
    </recommendedName>
</protein>
<dbReference type="RefSeq" id="WP_336348316.1">
    <property type="nucleotide sequence ID" value="NZ_JAZAQL010000001.1"/>
</dbReference>
<gene>
    <name evidence="1" type="ORF">ACFQGB_00245</name>
</gene>